<keyword evidence="3" id="KW-1185">Reference proteome</keyword>
<feature type="compositionally biased region" description="Basic and acidic residues" evidence="1">
    <location>
        <begin position="33"/>
        <end position="44"/>
    </location>
</feature>
<evidence type="ECO:0000313" key="3">
    <source>
        <dbReference type="Proteomes" id="UP000319213"/>
    </source>
</evidence>
<sequence length="85" mass="8624">MRNRTVMVGAAVAEAGTAHVLRSNGYAADAALDDAKTNPLRDRPSFSGGRDGASPDTVRPLLGQAADALTIGCVRGTWATGAGAR</sequence>
<gene>
    <name evidence="2" type="ORF">FHX40_2384</name>
</gene>
<evidence type="ECO:0000256" key="1">
    <source>
        <dbReference type="SAM" id="MobiDB-lite"/>
    </source>
</evidence>
<protein>
    <submittedName>
        <fullName evidence="2">Uncharacterized protein</fullName>
    </submittedName>
</protein>
<feature type="region of interest" description="Disordered" evidence="1">
    <location>
        <begin position="32"/>
        <end position="56"/>
    </location>
</feature>
<dbReference type="EMBL" id="VFPQ01000001">
    <property type="protein sequence ID" value="TQM75669.1"/>
    <property type="molecule type" value="Genomic_DNA"/>
</dbReference>
<comment type="caution">
    <text evidence="2">The sequence shown here is derived from an EMBL/GenBank/DDBJ whole genome shotgun (WGS) entry which is preliminary data.</text>
</comment>
<accession>A0A543IYL3</accession>
<proteinExistence type="predicted"/>
<evidence type="ECO:0000313" key="2">
    <source>
        <dbReference type="EMBL" id="TQM75669.1"/>
    </source>
</evidence>
<dbReference type="Proteomes" id="UP000319213">
    <property type="component" value="Unassembled WGS sequence"/>
</dbReference>
<dbReference type="RefSeq" id="WP_142259652.1">
    <property type="nucleotide sequence ID" value="NZ_BMPV01000001.1"/>
</dbReference>
<dbReference type="AlphaFoldDB" id="A0A543IYL3"/>
<organism evidence="2 3">
    <name type="scientific">Thermopolyspora flexuosa</name>
    <dbReference type="NCBI Taxonomy" id="103836"/>
    <lineage>
        <taxon>Bacteria</taxon>
        <taxon>Bacillati</taxon>
        <taxon>Actinomycetota</taxon>
        <taxon>Actinomycetes</taxon>
        <taxon>Streptosporangiales</taxon>
        <taxon>Streptosporangiaceae</taxon>
        <taxon>Thermopolyspora</taxon>
    </lineage>
</organism>
<name>A0A543IYL3_9ACTN</name>
<reference evidence="2 3" key="1">
    <citation type="submission" date="2019-06" db="EMBL/GenBank/DDBJ databases">
        <title>Sequencing the genomes of 1000 actinobacteria strains.</title>
        <authorList>
            <person name="Klenk H.-P."/>
        </authorList>
    </citation>
    <scope>NUCLEOTIDE SEQUENCE [LARGE SCALE GENOMIC DNA]</scope>
    <source>
        <strain evidence="2 3">DSM 43186</strain>
    </source>
</reference>